<comment type="subcellular location">
    <subcellularLocation>
        <location evidence="1">Cell membrane</location>
        <topology evidence="1">Multi-pass membrane protein</topology>
    </subcellularLocation>
</comment>
<evidence type="ECO:0000256" key="2">
    <source>
        <dbReference type="ARBA" id="ARBA00022475"/>
    </source>
</evidence>
<keyword evidence="4 6" id="KW-1133">Transmembrane helix</keyword>
<feature type="transmembrane region" description="Helical" evidence="6">
    <location>
        <begin position="156"/>
        <end position="174"/>
    </location>
</feature>
<evidence type="ECO:0000259" key="7">
    <source>
        <dbReference type="Pfam" id="PF00884"/>
    </source>
</evidence>
<evidence type="ECO:0000256" key="1">
    <source>
        <dbReference type="ARBA" id="ARBA00004651"/>
    </source>
</evidence>
<dbReference type="EMBL" id="QFPO01000009">
    <property type="protein sequence ID" value="PZQ13494.1"/>
    <property type="molecule type" value="Genomic_DNA"/>
</dbReference>
<keyword evidence="2" id="KW-1003">Cell membrane</keyword>
<dbReference type="GO" id="GO:0005886">
    <property type="term" value="C:plasma membrane"/>
    <property type="evidence" value="ECO:0007669"/>
    <property type="project" value="UniProtKB-SubCell"/>
</dbReference>
<dbReference type="SUPFAM" id="SSF53649">
    <property type="entry name" value="Alkaline phosphatase-like"/>
    <property type="match status" value="1"/>
</dbReference>
<evidence type="ECO:0000313" key="8">
    <source>
        <dbReference type="EMBL" id="PZQ13494.1"/>
    </source>
</evidence>
<dbReference type="InterPro" id="IPR050448">
    <property type="entry name" value="OpgB/LTA_synthase_biosynth"/>
</dbReference>
<keyword evidence="5 6" id="KW-0472">Membrane</keyword>
<feature type="transmembrane region" description="Helical" evidence="6">
    <location>
        <begin position="16"/>
        <end position="32"/>
    </location>
</feature>
<feature type="domain" description="Sulfatase N-terminal" evidence="7">
    <location>
        <begin position="235"/>
        <end position="482"/>
    </location>
</feature>
<feature type="transmembrane region" description="Helical" evidence="6">
    <location>
        <begin position="44"/>
        <end position="66"/>
    </location>
</feature>
<dbReference type="InterPro" id="IPR017850">
    <property type="entry name" value="Alkaline_phosphatase_core_sf"/>
</dbReference>
<keyword evidence="3 6" id="KW-0812">Transmembrane</keyword>
<accession>A0A2W5KCV0</accession>
<gene>
    <name evidence="8" type="ORF">DI564_11425</name>
</gene>
<sequence length="581" mass="64316">MKTGQPPIVPGRRRSWIWRCVAVAVFGAALILGPLTENGPADKLFAACLLLTFAAALLLATGRVAFSLLTAGLVFGAISLAGTLKFAYLTTPLLAPDLKYFVNRETIEVVARYPPLLAASIVAVIALPLLPALALLAERDGLMPGRPRGERHGARLVGTLAALVLLAACTMPEGPFRSVFNKPMWVTINDRSFITNFFTSFNDTQIAEPTIPAGVDRSVDWRLDRPLRAPAQKPDVVAVLEESTFDPRILRLCTVPACRYRMFERDRRTRAGGLLNVHTFGGGTWTSEFAFLTGLADKLFGNAGLYAPYNLAPRVSYTLPRAFAAAGYRTVAIYPVTGDFLNARNAYALYGFDAFHDGSDYGLGWESTDQDLLAVFRQVYAKEKADHPDRPLFVFMLTLHQHGPHMTPLALLPAPFDQPLFPGAFAPRKLDEWLNLNIGNYLERLRQSDAVLAELERFVLDRRQPTVLLHFGDHQPSFDGAIQAIPKKLPRGAGPNSSLVTYFMLKTNYPIPLRADDTVTDIVYLGSLLLESAGVPRNAFYQANSLLRERCKGRYLDCADTRILASYHDYLFNRLDVLRDE</sequence>
<dbReference type="AlphaFoldDB" id="A0A2W5KCV0"/>
<evidence type="ECO:0000256" key="4">
    <source>
        <dbReference type="ARBA" id="ARBA00022989"/>
    </source>
</evidence>
<reference evidence="8 9" key="1">
    <citation type="submission" date="2017-08" db="EMBL/GenBank/DDBJ databases">
        <title>Infants hospitalized years apart are colonized by the same room-sourced microbial strains.</title>
        <authorList>
            <person name="Brooks B."/>
            <person name="Olm M.R."/>
            <person name="Firek B.A."/>
            <person name="Baker R."/>
            <person name="Thomas B.C."/>
            <person name="Morowitz M.J."/>
            <person name="Banfield J.F."/>
        </authorList>
    </citation>
    <scope>NUCLEOTIDE SEQUENCE [LARGE SCALE GENOMIC DNA]</scope>
    <source>
        <strain evidence="8">S2_005_003_R2_42</strain>
    </source>
</reference>
<evidence type="ECO:0000256" key="5">
    <source>
        <dbReference type="ARBA" id="ARBA00023136"/>
    </source>
</evidence>
<dbReference type="PANTHER" id="PTHR47371">
    <property type="entry name" value="LIPOTEICHOIC ACID SYNTHASE"/>
    <property type="match status" value="1"/>
</dbReference>
<dbReference type="PANTHER" id="PTHR47371:SF3">
    <property type="entry name" value="PHOSPHOGLYCEROL TRANSFERASE I"/>
    <property type="match status" value="1"/>
</dbReference>
<dbReference type="InterPro" id="IPR000917">
    <property type="entry name" value="Sulfatase_N"/>
</dbReference>
<protein>
    <submittedName>
        <fullName evidence="8">Sulfatase</fullName>
    </submittedName>
</protein>
<feature type="transmembrane region" description="Helical" evidence="6">
    <location>
        <begin position="73"/>
        <end position="95"/>
    </location>
</feature>
<evidence type="ECO:0000256" key="6">
    <source>
        <dbReference type="SAM" id="Phobius"/>
    </source>
</evidence>
<comment type="caution">
    <text evidence="8">The sequence shown here is derived from an EMBL/GenBank/DDBJ whole genome shotgun (WGS) entry which is preliminary data.</text>
</comment>
<organism evidence="8 9">
    <name type="scientific">Rhodanobacter denitrificans</name>
    <dbReference type="NCBI Taxonomy" id="666685"/>
    <lineage>
        <taxon>Bacteria</taxon>
        <taxon>Pseudomonadati</taxon>
        <taxon>Pseudomonadota</taxon>
        <taxon>Gammaproteobacteria</taxon>
        <taxon>Lysobacterales</taxon>
        <taxon>Rhodanobacteraceae</taxon>
        <taxon>Rhodanobacter</taxon>
    </lineage>
</organism>
<feature type="transmembrane region" description="Helical" evidence="6">
    <location>
        <begin position="115"/>
        <end position="136"/>
    </location>
</feature>
<name>A0A2W5KCV0_9GAMM</name>
<dbReference type="Pfam" id="PF00884">
    <property type="entry name" value="Sulfatase"/>
    <property type="match status" value="1"/>
</dbReference>
<dbReference type="Proteomes" id="UP000249046">
    <property type="component" value="Unassembled WGS sequence"/>
</dbReference>
<evidence type="ECO:0000313" key="9">
    <source>
        <dbReference type="Proteomes" id="UP000249046"/>
    </source>
</evidence>
<proteinExistence type="predicted"/>
<dbReference type="Gene3D" id="3.40.720.10">
    <property type="entry name" value="Alkaline Phosphatase, subunit A"/>
    <property type="match status" value="1"/>
</dbReference>
<evidence type="ECO:0000256" key="3">
    <source>
        <dbReference type="ARBA" id="ARBA00022692"/>
    </source>
</evidence>